<name>A0A7S4G015_9EUGL</name>
<accession>A0A7S4G015</accession>
<reference evidence="1" key="1">
    <citation type="submission" date="2021-01" db="EMBL/GenBank/DDBJ databases">
        <authorList>
            <person name="Corre E."/>
            <person name="Pelletier E."/>
            <person name="Niang G."/>
            <person name="Scheremetjew M."/>
            <person name="Finn R."/>
            <person name="Kale V."/>
            <person name="Holt S."/>
            <person name="Cochrane G."/>
            <person name="Meng A."/>
            <person name="Brown T."/>
            <person name="Cohen L."/>
        </authorList>
    </citation>
    <scope>NUCLEOTIDE SEQUENCE</scope>
    <source>
        <strain evidence="1">CCMP1594</strain>
    </source>
</reference>
<proteinExistence type="predicted"/>
<dbReference type="EMBL" id="HBJA01091733">
    <property type="protein sequence ID" value="CAE0820734.1"/>
    <property type="molecule type" value="Transcribed_RNA"/>
</dbReference>
<dbReference type="AlphaFoldDB" id="A0A7S4G015"/>
<evidence type="ECO:0000313" key="1">
    <source>
        <dbReference type="EMBL" id="CAE0820734.1"/>
    </source>
</evidence>
<organism evidence="1">
    <name type="scientific">Eutreptiella gymnastica</name>
    <dbReference type="NCBI Taxonomy" id="73025"/>
    <lineage>
        <taxon>Eukaryota</taxon>
        <taxon>Discoba</taxon>
        <taxon>Euglenozoa</taxon>
        <taxon>Euglenida</taxon>
        <taxon>Spirocuta</taxon>
        <taxon>Euglenophyceae</taxon>
        <taxon>Eutreptiales</taxon>
        <taxon>Eutreptiaceae</taxon>
        <taxon>Eutreptiella</taxon>
    </lineage>
</organism>
<sequence>MLVAVLPPTFIPSCCLELEIGSGLAGGTYWQGVARLRSLPRHLLAQGQARAHAGTEIYMGSTPSTSLPGPFVVFQFALVPVHLEPPSVMQTTAHTCSPMASVGQGWGVAEVVFFPGHACSGPSLGRCAQTTKT</sequence>
<protein>
    <submittedName>
        <fullName evidence="1">Uncharacterized protein</fullName>
    </submittedName>
</protein>
<gene>
    <name evidence="1" type="ORF">EGYM00163_LOCUS31906</name>
</gene>